<gene>
    <name evidence="2" type="ORF">ACFPOU_03050</name>
</gene>
<protein>
    <submittedName>
        <fullName evidence="2">PIN domain-containing protein</fullName>
    </submittedName>
</protein>
<dbReference type="InterPro" id="IPR002716">
    <property type="entry name" value="PIN_dom"/>
</dbReference>
<name>A0ABW0PBT2_9BURK</name>
<sequence>MTGGVLVDTSVWVDHFRRRNEALVYLLTLDLAFTHPMIVTELACGTPPAPRSRTLADIATLPQARQASLNEVRELIEREQLFGLGCGLVDLALLASALLTPGAQLWTHDKRLVQLAQRFQIAYEPARH</sequence>
<evidence type="ECO:0000313" key="3">
    <source>
        <dbReference type="Proteomes" id="UP001596031"/>
    </source>
</evidence>
<proteinExistence type="predicted"/>
<evidence type="ECO:0000259" key="1">
    <source>
        <dbReference type="Pfam" id="PF01850"/>
    </source>
</evidence>
<reference evidence="3" key="1">
    <citation type="journal article" date="2019" name="Int. J. Syst. Evol. Microbiol.">
        <title>The Global Catalogue of Microorganisms (GCM) 10K type strain sequencing project: providing services to taxonomists for standard genome sequencing and annotation.</title>
        <authorList>
            <consortium name="The Broad Institute Genomics Platform"/>
            <consortium name="The Broad Institute Genome Sequencing Center for Infectious Disease"/>
            <person name="Wu L."/>
            <person name="Ma J."/>
        </authorList>
    </citation>
    <scope>NUCLEOTIDE SEQUENCE [LARGE SCALE GENOMIC DNA]</scope>
    <source>
        <strain evidence="3">CCUG 38813</strain>
    </source>
</reference>
<dbReference type="RefSeq" id="WP_379717039.1">
    <property type="nucleotide sequence ID" value="NZ_JBHSMS010000012.1"/>
</dbReference>
<dbReference type="Gene3D" id="3.40.50.1010">
    <property type="entry name" value="5'-nuclease"/>
    <property type="match status" value="1"/>
</dbReference>
<organism evidence="2 3">
    <name type="scientific">Massilia jejuensis</name>
    <dbReference type="NCBI Taxonomy" id="648894"/>
    <lineage>
        <taxon>Bacteria</taxon>
        <taxon>Pseudomonadati</taxon>
        <taxon>Pseudomonadota</taxon>
        <taxon>Betaproteobacteria</taxon>
        <taxon>Burkholderiales</taxon>
        <taxon>Oxalobacteraceae</taxon>
        <taxon>Telluria group</taxon>
        <taxon>Massilia</taxon>
    </lineage>
</organism>
<evidence type="ECO:0000313" key="2">
    <source>
        <dbReference type="EMBL" id="MFC5510104.1"/>
    </source>
</evidence>
<dbReference type="SUPFAM" id="SSF88723">
    <property type="entry name" value="PIN domain-like"/>
    <property type="match status" value="1"/>
</dbReference>
<feature type="domain" description="PIN" evidence="1">
    <location>
        <begin position="5"/>
        <end position="116"/>
    </location>
</feature>
<dbReference type="Pfam" id="PF01850">
    <property type="entry name" value="PIN"/>
    <property type="match status" value="1"/>
</dbReference>
<keyword evidence="3" id="KW-1185">Reference proteome</keyword>
<dbReference type="Proteomes" id="UP001596031">
    <property type="component" value="Unassembled WGS sequence"/>
</dbReference>
<dbReference type="EMBL" id="JBHSMS010000012">
    <property type="protein sequence ID" value="MFC5510104.1"/>
    <property type="molecule type" value="Genomic_DNA"/>
</dbReference>
<dbReference type="InterPro" id="IPR029060">
    <property type="entry name" value="PIN-like_dom_sf"/>
</dbReference>
<accession>A0ABW0PBT2</accession>
<comment type="caution">
    <text evidence="2">The sequence shown here is derived from an EMBL/GenBank/DDBJ whole genome shotgun (WGS) entry which is preliminary data.</text>
</comment>